<name>A0A0F8WD19_9ZZZZ</name>
<reference evidence="1" key="1">
    <citation type="journal article" date="2015" name="Nature">
        <title>Complex archaea that bridge the gap between prokaryotes and eukaryotes.</title>
        <authorList>
            <person name="Spang A."/>
            <person name="Saw J.H."/>
            <person name="Jorgensen S.L."/>
            <person name="Zaremba-Niedzwiedzka K."/>
            <person name="Martijn J."/>
            <person name="Lind A.E."/>
            <person name="van Eijk R."/>
            <person name="Schleper C."/>
            <person name="Guy L."/>
            <person name="Ettema T.J."/>
        </authorList>
    </citation>
    <scope>NUCLEOTIDE SEQUENCE</scope>
</reference>
<gene>
    <name evidence="1" type="ORF">LCGC14_3084750</name>
</gene>
<organism evidence="1">
    <name type="scientific">marine sediment metagenome</name>
    <dbReference type="NCBI Taxonomy" id="412755"/>
    <lineage>
        <taxon>unclassified sequences</taxon>
        <taxon>metagenomes</taxon>
        <taxon>ecological metagenomes</taxon>
    </lineage>
</organism>
<comment type="caution">
    <text evidence="1">The sequence shown here is derived from an EMBL/GenBank/DDBJ whole genome shotgun (WGS) entry which is preliminary data.</text>
</comment>
<evidence type="ECO:0000313" key="1">
    <source>
        <dbReference type="EMBL" id="KKK54438.1"/>
    </source>
</evidence>
<dbReference type="EMBL" id="LAZR01065992">
    <property type="protein sequence ID" value="KKK54438.1"/>
    <property type="molecule type" value="Genomic_DNA"/>
</dbReference>
<feature type="non-terminal residue" evidence="1">
    <location>
        <position position="207"/>
    </location>
</feature>
<sequence>MEKKNILFAPLNPTSWNGMLYVAEKISKYTEIFFVVADNSFDDKYVRQVRKKGFKLLEVKYPTESTFPTPPPNVLLGKISNLLAWIKDNNKQLLKLIRYVDKFYIKIFEFSKQVSCHNQKIKWNKKYAKDILKKNAIDCVAFYCDRTGDFQLSLIESCNRMKIKSVVLPIAHKAGVEDLLSIRKNKKELLCHKKKLRLQFPMQYKYD</sequence>
<proteinExistence type="predicted"/>
<protein>
    <submittedName>
        <fullName evidence="1">Uncharacterized protein</fullName>
    </submittedName>
</protein>
<accession>A0A0F8WD19</accession>
<dbReference type="AlphaFoldDB" id="A0A0F8WD19"/>